<evidence type="ECO:0000256" key="5">
    <source>
        <dbReference type="ARBA" id="ARBA00022989"/>
    </source>
</evidence>
<evidence type="ECO:0000256" key="6">
    <source>
        <dbReference type="ARBA" id="ARBA00023136"/>
    </source>
</evidence>
<feature type="transmembrane region" description="Helical" evidence="7">
    <location>
        <begin position="180"/>
        <end position="201"/>
    </location>
</feature>
<dbReference type="InterPro" id="IPR003663">
    <property type="entry name" value="Sugar/inositol_transpt"/>
</dbReference>
<feature type="transmembrane region" description="Helical" evidence="7">
    <location>
        <begin position="367"/>
        <end position="386"/>
    </location>
</feature>
<dbReference type="Pfam" id="PF00083">
    <property type="entry name" value="Sugar_tr"/>
    <property type="match status" value="1"/>
</dbReference>
<keyword evidence="3" id="KW-0813">Transport</keyword>
<dbReference type="PANTHER" id="PTHR48022">
    <property type="entry name" value="PLASTIDIC GLUCOSE TRANSPORTER 4"/>
    <property type="match status" value="1"/>
</dbReference>
<dbReference type="EMBL" id="CAWUHD010000052">
    <property type="protein sequence ID" value="CAK7223967.1"/>
    <property type="molecule type" value="Genomic_DNA"/>
</dbReference>
<feature type="domain" description="Major facilitator superfamily (MFS) profile" evidence="8">
    <location>
        <begin position="11"/>
        <end position="459"/>
    </location>
</feature>
<organism evidence="9 10">
    <name type="scientific">Sporothrix eucalyptigena</name>
    <dbReference type="NCBI Taxonomy" id="1812306"/>
    <lineage>
        <taxon>Eukaryota</taxon>
        <taxon>Fungi</taxon>
        <taxon>Dikarya</taxon>
        <taxon>Ascomycota</taxon>
        <taxon>Pezizomycotina</taxon>
        <taxon>Sordariomycetes</taxon>
        <taxon>Sordariomycetidae</taxon>
        <taxon>Ophiostomatales</taxon>
        <taxon>Ophiostomataceae</taxon>
        <taxon>Sporothrix</taxon>
    </lineage>
</organism>
<dbReference type="InterPro" id="IPR036259">
    <property type="entry name" value="MFS_trans_sf"/>
</dbReference>
<dbReference type="InterPro" id="IPR005828">
    <property type="entry name" value="MFS_sugar_transport-like"/>
</dbReference>
<feature type="transmembrane region" description="Helical" evidence="7">
    <location>
        <begin position="337"/>
        <end position="361"/>
    </location>
</feature>
<dbReference type="PROSITE" id="PS00216">
    <property type="entry name" value="SUGAR_TRANSPORT_1"/>
    <property type="match status" value="1"/>
</dbReference>
<feature type="transmembrane region" description="Helical" evidence="7">
    <location>
        <begin position="436"/>
        <end position="455"/>
    </location>
</feature>
<dbReference type="InterPro" id="IPR050360">
    <property type="entry name" value="MFS_Sugar_Transporters"/>
</dbReference>
<dbReference type="PROSITE" id="PS00217">
    <property type="entry name" value="SUGAR_TRANSPORT_2"/>
    <property type="match status" value="1"/>
</dbReference>
<keyword evidence="6 7" id="KW-0472">Membrane</keyword>
<comment type="caution">
    <text evidence="9">The sequence shown here is derived from an EMBL/GenBank/DDBJ whole genome shotgun (WGS) entry which is preliminary data.</text>
</comment>
<gene>
    <name evidence="9" type="ORF">SEUCBS140593_005414</name>
</gene>
<evidence type="ECO:0000256" key="2">
    <source>
        <dbReference type="ARBA" id="ARBA00010992"/>
    </source>
</evidence>
<feature type="transmembrane region" description="Helical" evidence="7">
    <location>
        <begin position="7"/>
        <end position="33"/>
    </location>
</feature>
<keyword evidence="5 7" id="KW-1133">Transmembrane helix</keyword>
<evidence type="ECO:0000259" key="8">
    <source>
        <dbReference type="PROSITE" id="PS50850"/>
    </source>
</evidence>
<sequence length="503" mass="54174">MEAYTSYNLWVILFASGGSVFAGFGLAVIANTIGQPSFYKTMNLVEDSTAPGYSHTSTILGAANGIFFAGGFFGTLLSAWAGDRVGRVNGFRIASLTGIIGGALQSGAINVPMFLVARLVTGIASGHTMAAMPIYYAEVSAPHSRGMLTGSHSGFIALGYSLAGWIGYGCYYAEGTSFAWRFPNAVLCLVALILLAGSFFIPESPRWLVQHDRNDEALAILCKLHHDRTDAEDQFAKRELLLIQNQLDLDRQTIENGGRWQLFTMKTYRKRIILALAILAGGQDIGGLVINNYSVLLYETLGLSNAMALLLGAVYVTVGMCCNFGGAFISDKIGRRVALLGGLILTVSMFTVATALIGTYNTHPSKAVSAASIVFVYIYIVCYAIYDGSQFTAATEIFPSHLRSQATSIATSIIFLLDTLWLEIEPTALDTIGWKYYAVFIGTGIAHIFLLYFILPDTSGMALEEIDAVFGKEAAGHLNNDTAFETAYAVTGETKDDNAKMSE</sequence>
<dbReference type="Gene3D" id="1.20.1250.20">
    <property type="entry name" value="MFS general substrate transporter like domains"/>
    <property type="match status" value="1"/>
</dbReference>
<dbReference type="PANTHER" id="PTHR48022:SF11">
    <property type="entry name" value="MONOSACCHARIDE TRANSPORTER (HXT8), PUTATIVE (AFU_ORTHOLOGUE AFUA_2G08120)-RELATED"/>
    <property type="match status" value="1"/>
</dbReference>
<evidence type="ECO:0000313" key="10">
    <source>
        <dbReference type="Proteomes" id="UP001642482"/>
    </source>
</evidence>
<dbReference type="PRINTS" id="PR00171">
    <property type="entry name" value="SUGRTRNSPORT"/>
</dbReference>
<keyword evidence="4 7" id="KW-0812">Transmembrane</keyword>
<name>A0ABP0BWX5_9PEZI</name>
<evidence type="ECO:0000256" key="1">
    <source>
        <dbReference type="ARBA" id="ARBA00004141"/>
    </source>
</evidence>
<evidence type="ECO:0000313" key="9">
    <source>
        <dbReference type="EMBL" id="CAK7223967.1"/>
    </source>
</evidence>
<feature type="transmembrane region" description="Helical" evidence="7">
    <location>
        <begin position="306"/>
        <end position="330"/>
    </location>
</feature>
<feature type="transmembrane region" description="Helical" evidence="7">
    <location>
        <begin position="91"/>
        <end position="109"/>
    </location>
</feature>
<dbReference type="PROSITE" id="PS50850">
    <property type="entry name" value="MFS"/>
    <property type="match status" value="1"/>
</dbReference>
<feature type="transmembrane region" description="Helical" evidence="7">
    <location>
        <begin position="272"/>
        <end position="294"/>
    </location>
</feature>
<comment type="similarity">
    <text evidence="2">Belongs to the major facilitator superfamily. Sugar transporter (TC 2.A.1.1) family.</text>
</comment>
<reference evidence="9 10" key="1">
    <citation type="submission" date="2024-01" db="EMBL/GenBank/DDBJ databases">
        <authorList>
            <person name="Allen C."/>
            <person name="Tagirdzhanova G."/>
        </authorList>
    </citation>
    <scope>NUCLEOTIDE SEQUENCE [LARGE SCALE GENOMIC DNA]</scope>
</reference>
<dbReference type="Proteomes" id="UP001642482">
    <property type="component" value="Unassembled WGS sequence"/>
</dbReference>
<dbReference type="SUPFAM" id="SSF103473">
    <property type="entry name" value="MFS general substrate transporter"/>
    <property type="match status" value="1"/>
</dbReference>
<evidence type="ECO:0000256" key="4">
    <source>
        <dbReference type="ARBA" id="ARBA00022692"/>
    </source>
</evidence>
<feature type="transmembrane region" description="Helical" evidence="7">
    <location>
        <begin position="53"/>
        <end position="79"/>
    </location>
</feature>
<keyword evidence="10" id="KW-1185">Reference proteome</keyword>
<evidence type="ECO:0000256" key="3">
    <source>
        <dbReference type="ARBA" id="ARBA00022448"/>
    </source>
</evidence>
<comment type="subcellular location">
    <subcellularLocation>
        <location evidence="1">Membrane</location>
        <topology evidence="1">Multi-pass membrane protein</topology>
    </subcellularLocation>
</comment>
<feature type="transmembrane region" description="Helical" evidence="7">
    <location>
        <begin position="115"/>
        <end position="136"/>
    </location>
</feature>
<dbReference type="InterPro" id="IPR005829">
    <property type="entry name" value="Sugar_transporter_CS"/>
</dbReference>
<proteinExistence type="inferred from homology"/>
<feature type="transmembrane region" description="Helical" evidence="7">
    <location>
        <begin position="148"/>
        <end position="168"/>
    </location>
</feature>
<dbReference type="InterPro" id="IPR020846">
    <property type="entry name" value="MFS_dom"/>
</dbReference>
<protein>
    <recommendedName>
        <fullName evidence="8">Major facilitator superfamily (MFS) profile domain-containing protein</fullName>
    </recommendedName>
</protein>
<accession>A0ABP0BWX5</accession>
<evidence type="ECO:0000256" key="7">
    <source>
        <dbReference type="SAM" id="Phobius"/>
    </source>
</evidence>